<dbReference type="GO" id="GO:0046872">
    <property type="term" value="F:metal ion binding"/>
    <property type="evidence" value="ECO:0007669"/>
    <property type="project" value="UniProtKB-UniRule"/>
</dbReference>
<evidence type="ECO:0000256" key="14">
    <source>
        <dbReference type="PIRSR" id="PIRSR601233-3"/>
    </source>
</evidence>
<evidence type="ECO:0000256" key="7">
    <source>
        <dbReference type="ARBA" id="ARBA00023211"/>
    </source>
</evidence>
<comment type="function">
    <text evidence="9">Essential for tRNA splicing and maturation. Acts by directly joining spliced tRNA halves to mature-sized tRNAs. Joins RNA with 2',3'-cyclic-phosphate or 3'-phosphate ends to RNA with 5'-hydroxy ends.</text>
</comment>
<keyword evidence="6 13" id="KW-0342">GTP-binding</keyword>
<keyword evidence="3 15" id="KW-0436">Ligase</keyword>
<feature type="binding site" evidence="13">
    <location>
        <begin position="320"/>
        <end position="321"/>
    </location>
    <ligand>
        <name>GMP</name>
        <dbReference type="ChEBI" id="CHEBI:58115"/>
    </ligand>
</feature>
<dbReference type="AlphaFoldDB" id="Q978S0"/>
<dbReference type="GO" id="GO:0170057">
    <property type="term" value="F:RNA ligase (GTP) activity"/>
    <property type="evidence" value="ECO:0007669"/>
    <property type="project" value="UniProtKB-EC"/>
</dbReference>
<comment type="similarity">
    <text evidence="1 15">Belongs to the RtcB family.</text>
</comment>
<dbReference type="eggNOG" id="arCOG04246">
    <property type="taxonomic scope" value="Archaea"/>
</dbReference>
<evidence type="ECO:0000256" key="15">
    <source>
        <dbReference type="RuleBase" id="RU371113"/>
    </source>
</evidence>
<evidence type="ECO:0000256" key="13">
    <source>
        <dbReference type="PIRSR" id="PIRSR601233-2"/>
    </source>
</evidence>
<gene>
    <name evidence="15" type="primary">rtcB</name>
    <name evidence="16" type="ORF">TVG1391663</name>
</gene>
<reference evidence="16 17" key="1">
    <citation type="journal article" date="1999" name="Proc. Jpn. Acad.">
        <title>Determination of the complete genomic DNA sequence of Thermoplasma volvanium GSS1.</title>
        <authorList>
            <person name="Kawashima T."/>
            <person name="Yamamoto Y."/>
            <person name="Aramaki H."/>
            <person name="Nunoshiba T."/>
            <person name="Kawamoto T."/>
            <person name="Watanabe K."/>
            <person name="Yamazaki M."/>
            <person name="Kanehori K."/>
            <person name="Amano N."/>
            <person name="Ohya Y."/>
            <person name="Makino K."/>
            <person name="Suzuki M."/>
        </authorList>
    </citation>
    <scope>NUCLEOTIDE SEQUENCE [LARGE SCALE GENOMIC DNA]</scope>
    <source>
        <strain evidence="17">ATCC 51530 / DSM 4299 / JCM 9571 / NBRC 15438 / GSS1</strain>
    </source>
</reference>
<evidence type="ECO:0000256" key="6">
    <source>
        <dbReference type="ARBA" id="ARBA00023134"/>
    </source>
</evidence>
<feature type="binding site" evidence="13">
    <location>
        <begin position="367"/>
        <end position="370"/>
    </location>
    <ligand>
        <name>GMP</name>
        <dbReference type="ChEBI" id="CHEBI:58115"/>
    </ligand>
</feature>
<feature type="binding site" evidence="13">
    <location>
        <begin position="201"/>
        <end position="205"/>
    </location>
    <ligand>
        <name>GMP</name>
        <dbReference type="ChEBI" id="CHEBI:58115"/>
    </ligand>
</feature>
<feature type="binding site" evidence="13">
    <location>
        <position position="374"/>
    </location>
    <ligand>
        <name>GMP</name>
        <dbReference type="ChEBI" id="CHEBI:58115"/>
    </ligand>
</feature>
<feature type="binding site" evidence="14">
    <location>
        <position position="202"/>
    </location>
    <ligand>
        <name>Mn(2+)</name>
        <dbReference type="ChEBI" id="CHEBI:29035"/>
        <label>1</label>
    </ligand>
</feature>
<feature type="binding site" evidence="13">
    <location>
        <begin position="393"/>
        <end position="396"/>
    </location>
    <ligand>
        <name>GMP</name>
        <dbReference type="ChEBI" id="CHEBI:58115"/>
    </ligand>
</feature>
<evidence type="ECO:0000256" key="8">
    <source>
        <dbReference type="ARBA" id="ARBA00033766"/>
    </source>
</evidence>
<comment type="catalytic activity">
    <reaction evidence="10">
        <text>a 3'-end 3'-phospho-ribonucleotide-RNA + a 5'-end dephospho-ribonucleoside-RNA + GTP = a ribonucleotidyl-ribonucleotide-RNA + GMP + diphosphate</text>
        <dbReference type="Rhea" id="RHEA:68076"/>
        <dbReference type="Rhea" id="RHEA-COMP:10463"/>
        <dbReference type="Rhea" id="RHEA-COMP:13936"/>
        <dbReference type="Rhea" id="RHEA-COMP:17355"/>
        <dbReference type="ChEBI" id="CHEBI:33019"/>
        <dbReference type="ChEBI" id="CHEBI:37565"/>
        <dbReference type="ChEBI" id="CHEBI:58115"/>
        <dbReference type="ChEBI" id="CHEBI:83062"/>
        <dbReference type="ChEBI" id="CHEBI:138284"/>
        <dbReference type="ChEBI" id="CHEBI:173118"/>
        <dbReference type="EC" id="6.5.1.8"/>
    </reaction>
</comment>
<evidence type="ECO:0000256" key="9">
    <source>
        <dbReference type="ARBA" id="ARBA00045316"/>
    </source>
</evidence>
<dbReference type="PaxDb" id="273116-14325584"/>
<evidence type="ECO:0000256" key="3">
    <source>
        <dbReference type="ARBA" id="ARBA00022598"/>
    </source>
</evidence>
<dbReference type="InterPro" id="IPR001233">
    <property type="entry name" value="RtcB"/>
</dbReference>
<evidence type="ECO:0000256" key="1">
    <source>
        <dbReference type="ARBA" id="ARBA00008071"/>
    </source>
</evidence>
<feature type="binding site" evidence="14">
    <location>
        <position position="320"/>
    </location>
    <ligand>
        <name>Mn(2+)</name>
        <dbReference type="ChEBI" id="CHEBI:29035"/>
        <label>2</label>
    </ligand>
</feature>
<comment type="subunit">
    <text evidence="2 15">Monomer.</text>
</comment>
<evidence type="ECO:0000256" key="4">
    <source>
        <dbReference type="ARBA" id="ARBA00022723"/>
    </source>
</evidence>
<evidence type="ECO:0000256" key="2">
    <source>
        <dbReference type="ARBA" id="ARBA00011245"/>
    </source>
</evidence>
<feature type="binding site" evidence="14">
    <location>
        <position position="233"/>
    </location>
    <ligand>
        <name>Mn(2+)</name>
        <dbReference type="ChEBI" id="CHEBI:29035"/>
        <label>2</label>
    </ligand>
</feature>
<dbReference type="PANTHER" id="PTHR11118:SF1">
    <property type="entry name" value="RNA-SPLICING LIGASE RTCB HOMOLOG"/>
    <property type="match status" value="1"/>
</dbReference>
<feature type="binding site" evidence="13">
    <location>
        <position position="468"/>
    </location>
    <ligand>
        <name>GMP</name>
        <dbReference type="ChEBI" id="CHEBI:58115"/>
    </ligand>
</feature>
<dbReference type="Pfam" id="PF01139">
    <property type="entry name" value="RtcB"/>
    <property type="match status" value="1"/>
</dbReference>
<keyword evidence="4 14" id="KW-0479">Metal-binding</keyword>
<dbReference type="GO" id="GO:0006388">
    <property type="term" value="P:tRNA splicing, via endonucleolytic cleavage and ligation"/>
    <property type="evidence" value="ECO:0007669"/>
    <property type="project" value="UniProtKB-ARBA"/>
</dbReference>
<evidence type="ECO:0000256" key="10">
    <source>
        <dbReference type="ARBA" id="ARBA00047746"/>
    </source>
</evidence>
<dbReference type="PhylomeDB" id="Q978S0"/>
<dbReference type="GO" id="GO:0003972">
    <property type="term" value="F:RNA ligase (ATP) activity"/>
    <property type="evidence" value="ECO:0007669"/>
    <property type="project" value="TreeGrafter"/>
</dbReference>
<dbReference type="EC" id="6.5.1.-" evidence="15"/>
<evidence type="ECO:0000313" key="16">
    <source>
        <dbReference type="EMBL" id="BAB60487.1"/>
    </source>
</evidence>
<dbReference type="SUPFAM" id="SSF103365">
    <property type="entry name" value="Hypothetical protein PH1602"/>
    <property type="match status" value="1"/>
</dbReference>
<dbReference type="PROSITE" id="PS01288">
    <property type="entry name" value="UPF0027"/>
    <property type="match status" value="1"/>
</dbReference>
<dbReference type="GO" id="GO:0005525">
    <property type="term" value="F:GTP binding"/>
    <property type="evidence" value="ECO:0007669"/>
    <property type="project" value="UniProtKB-KW"/>
</dbReference>
<dbReference type="STRING" id="273116.gene:9382153"/>
<keyword evidence="17" id="KW-1185">Reference proteome</keyword>
<dbReference type="PANTHER" id="PTHR11118">
    <property type="entry name" value="RNA-SPLICING LIGASE RTCB HOMOLOG"/>
    <property type="match status" value="1"/>
</dbReference>
<proteinExistence type="inferred from homology"/>
<sequence length="469" mass="51538">MLIMNIRKIDDYTYEIPREGDMIVHGIVYSTDKLFKNTVEDGSLNQVVNVAKLPGIVEASYAMPDIHLGYGFPIGGVAAFDYDEGIISPGGVGYDINCGVALLRTGMNYAQIKPRIKDITDYIFQEVPSGLTSRKGFPVNQNDLQEILTSGLKWAVSRGLATELDMINTEDNGSIESHGTHVSKQAMQRGLSQIGTLGAGNHFLEIQRVSDIFDEDVARKFGLYKDEVTVMIHTGSRGLGHQVATDYLRELRESRESIKTSDPELISIHVKSKIGENYLDAMKSAANFAFVNRQMAIYGVRKVFKKFFDVEPELVYSLAHNIAKVEDHIVEGKTKSLIVHRKGATRAFGPGKSSPPFEDTGHPVLIPGSMGTASYVLVGVKENLIKSFGTACHGSGRVLSRNQAIKKFSSIVDRELEEKDVYARPATKRVLYEEAPGSYKNVDEVVAAVEGAHLARSIVRMVPLAVVKG</sequence>
<protein>
    <recommendedName>
        <fullName evidence="8 15">tRNA-splicing ligase RtcB</fullName>
        <ecNumber evidence="15">6.5.1.-</ecNumber>
    </recommendedName>
</protein>
<feature type="binding site" evidence="14">
    <location>
        <position position="95"/>
    </location>
    <ligand>
        <name>Mn(2+)</name>
        <dbReference type="ChEBI" id="CHEBI:29035"/>
        <label>1</label>
    </ligand>
</feature>
<evidence type="ECO:0000256" key="11">
    <source>
        <dbReference type="ARBA" id="ARBA00049514"/>
    </source>
</evidence>
<reference evidence="16 17" key="2">
    <citation type="journal article" date="2000" name="Proc. Natl. Acad. Sci. U.S.A.">
        <title>Archaeal adaptation to higher temperatures revealed by genomic sequence of Thermoplasma volcanium.</title>
        <authorList>
            <person name="Kawashima T."/>
            <person name="Amano N."/>
            <person name="Koike H."/>
            <person name="Makino S."/>
            <person name="Higuchi S."/>
            <person name="Kawashima-Ohya Y."/>
            <person name="Watanabe K."/>
            <person name="Yamazaki M."/>
            <person name="Kanehori K."/>
            <person name="Kawamoto T."/>
            <person name="Nunoshiba T."/>
            <person name="Yamamoto Y."/>
            <person name="Aramaki H."/>
            <person name="Makino K."/>
            <person name="Suzuki M."/>
        </authorList>
    </citation>
    <scope>NUCLEOTIDE SEQUENCE [LARGE SCALE GENOMIC DNA]</scope>
    <source>
        <strain evidence="17">ATCC 51530 / DSM 4299 / JCM 9571 / NBRC 15438 / GSS1</strain>
    </source>
</reference>
<accession>Q978S0</accession>
<name>Q978S0_THEVO</name>
<dbReference type="HOGENOM" id="CLU_022279_0_1_2"/>
<dbReference type="Gene3D" id="3.90.1860.10">
    <property type="entry name" value="tRNA-splicing ligase RtcB"/>
    <property type="match status" value="1"/>
</dbReference>
<feature type="active site" description="GMP-histidine intermediate" evidence="12">
    <location>
        <position position="393"/>
    </location>
</feature>
<dbReference type="FunFam" id="3.90.1860.10:FF:000001">
    <property type="entry name" value="tRNA-splicing ligase RtcB homolog"/>
    <property type="match status" value="1"/>
</dbReference>
<dbReference type="KEGG" id="tvo:TVG1391663"/>
<keyword evidence="5 13" id="KW-0547">Nucleotide-binding</keyword>
<comment type="catalytic activity">
    <reaction evidence="11">
        <text>a 3'-end 2',3'-cyclophospho-ribonucleotide-RNA + a 5'-end dephospho-ribonucleoside-RNA + GTP + H2O = a ribonucleotidyl-ribonucleotide-RNA + GMP + diphosphate + H(+)</text>
        <dbReference type="Rhea" id="RHEA:68080"/>
        <dbReference type="Rhea" id="RHEA-COMP:10464"/>
        <dbReference type="Rhea" id="RHEA-COMP:13936"/>
        <dbReference type="Rhea" id="RHEA-COMP:17355"/>
        <dbReference type="ChEBI" id="CHEBI:15377"/>
        <dbReference type="ChEBI" id="CHEBI:15378"/>
        <dbReference type="ChEBI" id="CHEBI:33019"/>
        <dbReference type="ChEBI" id="CHEBI:37565"/>
        <dbReference type="ChEBI" id="CHEBI:58115"/>
        <dbReference type="ChEBI" id="CHEBI:83064"/>
        <dbReference type="ChEBI" id="CHEBI:138284"/>
        <dbReference type="ChEBI" id="CHEBI:173118"/>
        <dbReference type="EC" id="6.5.1.8"/>
    </reaction>
</comment>
<evidence type="ECO:0000256" key="5">
    <source>
        <dbReference type="ARBA" id="ARBA00022741"/>
    </source>
</evidence>
<dbReference type="Proteomes" id="UP000001017">
    <property type="component" value="Chromosome"/>
</dbReference>
<keyword evidence="7 14" id="KW-0464">Manganese</keyword>
<evidence type="ECO:0000313" key="17">
    <source>
        <dbReference type="Proteomes" id="UP000001017"/>
    </source>
</evidence>
<comment type="cofactor">
    <cofactor evidence="14 15">
        <name>Mn(2+)</name>
        <dbReference type="ChEBI" id="CHEBI:29035"/>
    </cofactor>
    <text evidence="14 15">Binds 2 manganese ions per subunit.</text>
</comment>
<dbReference type="EMBL" id="BA000011">
    <property type="protein sequence ID" value="BAB60487.1"/>
    <property type="molecule type" value="Genomic_DNA"/>
</dbReference>
<evidence type="ECO:0000256" key="12">
    <source>
        <dbReference type="PIRSR" id="PIRSR601233-1"/>
    </source>
</evidence>
<dbReference type="InterPro" id="IPR036025">
    <property type="entry name" value="RtcB-like_sf"/>
</dbReference>
<organism evidence="16 17">
    <name type="scientific">Thermoplasma volcanium (strain ATCC 51530 / DSM 4299 / JCM 9571 / NBRC 15438 / GSS1)</name>
    <dbReference type="NCBI Taxonomy" id="273116"/>
    <lineage>
        <taxon>Archaea</taxon>
        <taxon>Methanobacteriati</taxon>
        <taxon>Thermoplasmatota</taxon>
        <taxon>Thermoplasmata</taxon>
        <taxon>Thermoplasmatales</taxon>
        <taxon>Thermoplasmataceae</taxon>
        <taxon>Thermoplasma</taxon>
    </lineage>
</organism>